<dbReference type="PANTHER" id="PTHR48010:SF58">
    <property type="entry name" value="RECEPTOR PROTEIN KINASE-LIKE PROTEIN ZAR1"/>
    <property type="match status" value="1"/>
</dbReference>
<evidence type="ECO:0000256" key="4">
    <source>
        <dbReference type="SAM" id="SignalP"/>
    </source>
</evidence>
<feature type="domain" description="SH3" evidence="5">
    <location>
        <begin position="467"/>
        <end position="509"/>
    </location>
</feature>
<keyword evidence="1" id="KW-0728">SH3 domain</keyword>
<feature type="region of interest" description="Disordered" evidence="2">
    <location>
        <begin position="242"/>
        <end position="276"/>
    </location>
</feature>
<accession>A0A139AX61</accession>
<dbReference type="InterPro" id="IPR032675">
    <property type="entry name" value="LRR_dom_sf"/>
</dbReference>
<keyword evidence="3" id="KW-1133">Transmembrane helix</keyword>
<evidence type="ECO:0000256" key="1">
    <source>
        <dbReference type="ARBA" id="ARBA00022443"/>
    </source>
</evidence>
<feature type="compositionally biased region" description="Basic and acidic residues" evidence="2">
    <location>
        <begin position="417"/>
        <end position="426"/>
    </location>
</feature>
<dbReference type="InterPro" id="IPR050994">
    <property type="entry name" value="At_inactive_RLKs"/>
</dbReference>
<dbReference type="Gene3D" id="3.80.10.10">
    <property type="entry name" value="Ribonuclease Inhibitor"/>
    <property type="match status" value="1"/>
</dbReference>
<proteinExistence type="predicted"/>
<dbReference type="EMBL" id="KQ965734">
    <property type="protein sequence ID" value="KXS21055.1"/>
    <property type="molecule type" value="Genomic_DNA"/>
</dbReference>
<protein>
    <recommendedName>
        <fullName evidence="5">SH3 domain-containing protein</fullName>
    </recommendedName>
</protein>
<name>A0A139AX61_GONPJ</name>
<evidence type="ECO:0000313" key="6">
    <source>
        <dbReference type="EMBL" id="KXS21055.1"/>
    </source>
</evidence>
<dbReference type="SUPFAM" id="SSF50044">
    <property type="entry name" value="SH3-domain"/>
    <property type="match status" value="1"/>
</dbReference>
<feature type="region of interest" description="Disordered" evidence="2">
    <location>
        <begin position="410"/>
        <end position="430"/>
    </location>
</feature>
<evidence type="ECO:0000256" key="2">
    <source>
        <dbReference type="SAM" id="MobiDB-lite"/>
    </source>
</evidence>
<keyword evidence="3" id="KW-0472">Membrane</keyword>
<dbReference type="OrthoDB" id="676979at2759"/>
<sequence length="578" mass="61627">MAAPRWRWRQPMAHPMPWPYLVLALTCLLAGVHAQDATTFSQDCAVLEPVYTQSGMAVPWTGGNCCGFSANAPDQSIYCLNGRIDTITWKGVPLRGELPASFSSLDQLISIDIENTMLTGNLPDPVNMKVLELYLIFGNQFTGEAPSTLGSLPKITNILIQNNTLTGNVPDLSKLTTLQQLVIYSNNMNGNVDGRLPQSLTSCQFCVPGPNSLYTCNQTIPAICSKLNSYCLKTSGPDCPAAGTNQQSQSQGAAATTSRALATAPPPSATNAAVTPNANAPAPSALAAPPSSVPLIAGAVGGVVLALLVVGVAAWVVIRRKKQKELDQAKSNGVGDGVALAPTYAYPYPPPTGMTYPAQPGAPTPYPPPPVAAGYPPAGYPPPPPIYPPPPMEPPPEMMYASGTVMPNTLPGSGKQRGTESVRSEDTAAEEGDGAHWFFLRFAAPLGLVDQVSVPYPGREPIPVDVDYTPTSDDEIALVRGHFVQVRAVFRDGWASGENVGTGEYGMVPLMSSTRSNSFFRICRVCFPPFRVHAWLGLWWSVHAPPRSLLVCRIQACPERYHERNASGRGERVCTTCS</sequence>
<evidence type="ECO:0000256" key="3">
    <source>
        <dbReference type="SAM" id="Phobius"/>
    </source>
</evidence>
<reference evidence="6 7" key="1">
    <citation type="journal article" date="2015" name="Genome Biol. Evol.">
        <title>Phylogenomic analyses indicate that early fungi evolved digesting cell walls of algal ancestors of land plants.</title>
        <authorList>
            <person name="Chang Y."/>
            <person name="Wang S."/>
            <person name="Sekimoto S."/>
            <person name="Aerts A.L."/>
            <person name="Choi C."/>
            <person name="Clum A."/>
            <person name="LaButti K.M."/>
            <person name="Lindquist E.A."/>
            <person name="Yee Ngan C."/>
            <person name="Ohm R.A."/>
            <person name="Salamov A.A."/>
            <person name="Grigoriev I.V."/>
            <person name="Spatafora J.W."/>
            <person name="Berbee M.L."/>
        </authorList>
    </citation>
    <scope>NUCLEOTIDE SEQUENCE [LARGE SCALE GENOMIC DNA]</scope>
    <source>
        <strain evidence="6 7">JEL478</strain>
    </source>
</reference>
<feature type="transmembrane region" description="Helical" evidence="3">
    <location>
        <begin position="295"/>
        <end position="318"/>
    </location>
</feature>
<dbReference type="PANTHER" id="PTHR48010">
    <property type="entry name" value="OS05G0588300 PROTEIN"/>
    <property type="match status" value="1"/>
</dbReference>
<dbReference type="InterPro" id="IPR036028">
    <property type="entry name" value="SH3-like_dom_sf"/>
</dbReference>
<dbReference type="InterPro" id="IPR001452">
    <property type="entry name" value="SH3_domain"/>
</dbReference>
<dbReference type="Gene3D" id="2.30.30.40">
    <property type="entry name" value="SH3 Domains"/>
    <property type="match status" value="1"/>
</dbReference>
<dbReference type="Pfam" id="PF00018">
    <property type="entry name" value="SH3_1"/>
    <property type="match status" value="1"/>
</dbReference>
<feature type="signal peptide" evidence="4">
    <location>
        <begin position="1"/>
        <end position="34"/>
    </location>
</feature>
<keyword evidence="7" id="KW-1185">Reference proteome</keyword>
<dbReference type="Proteomes" id="UP000070544">
    <property type="component" value="Unassembled WGS sequence"/>
</dbReference>
<feature type="chain" id="PRO_5007296501" description="SH3 domain-containing protein" evidence="4">
    <location>
        <begin position="35"/>
        <end position="578"/>
    </location>
</feature>
<dbReference type="AlphaFoldDB" id="A0A139AX61"/>
<dbReference type="SUPFAM" id="SSF52058">
    <property type="entry name" value="L domain-like"/>
    <property type="match status" value="1"/>
</dbReference>
<organism evidence="6 7">
    <name type="scientific">Gonapodya prolifera (strain JEL478)</name>
    <name type="common">Monoblepharis prolifera</name>
    <dbReference type="NCBI Taxonomy" id="1344416"/>
    <lineage>
        <taxon>Eukaryota</taxon>
        <taxon>Fungi</taxon>
        <taxon>Fungi incertae sedis</taxon>
        <taxon>Chytridiomycota</taxon>
        <taxon>Chytridiomycota incertae sedis</taxon>
        <taxon>Monoblepharidomycetes</taxon>
        <taxon>Monoblepharidales</taxon>
        <taxon>Gonapodyaceae</taxon>
        <taxon>Gonapodya</taxon>
    </lineage>
</organism>
<gene>
    <name evidence="6" type="ORF">M427DRAFT_351250</name>
</gene>
<evidence type="ECO:0000259" key="5">
    <source>
        <dbReference type="Pfam" id="PF00018"/>
    </source>
</evidence>
<evidence type="ECO:0000313" key="7">
    <source>
        <dbReference type="Proteomes" id="UP000070544"/>
    </source>
</evidence>
<keyword evidence="4" id="KW-0732">Signal</keyword>
<keyword evidence="3" id="KW-0812">Transmembrane</keyword>